<dbReference type="RefSeq" id="WP_119606846.1">
    <property type="nucleotide sequence ID" value="NZ_QXFH01000069.1"/>
</dbReference>
<dbReference type="PANTHER" id="PTHR32060">
    <property type="entry name" value="TAIL-SPECIFIC PROTEASE"/>
    <property type="match status" value="1"/>
</dbReference>
<dbReference type="Pfam" id="PF03572">
    <property type="entry name" value="Peptidase_S41"/>
    <property type="match status" value="1"/>
</dbReference>
<evidence type="ECO:0000313" key="2">
    <source>
        <dbReference type="EMBL" id="RIV35851.1"/>
    </source>
</evidence>
<proteinExistence type="predicted"/>
<feature type="domain" description="Tail specific protease" evidence="1">
    <location>
        <begin position="258"/>
        <end position="444"/>
    </location>
</feature>
<accession>A0A3A1NAN2</accession>
<dbReference type="SUPFAM" id="SSF52096">
    <property type="entry name" value="ClpP/crotonase"/>
    <property type="match status" value="1"/>
</dbReference>
<dbReference type="EMBL" id="QXFH01000069">
    <property type="protein sequence ID" value="RIV35851.1"/>
    <property type="molecule type" value="Genomic_DNA"/>
</dbReference>
<protein>
    <submittedName>
        <fullName evidence="2">Peptidase S41</fullName>
    </submittedName>
</protein>
<evidence type="ECO:0000259" key="1">
    <source>
        <dbReference type="Pfam" id="PF03572"/>
    </source>
</evidence>
<name>A0A3A1NAN2_9FLAO</name>
<dbReference type="AlphaFoldDB" id="A0A3A1NAN2"/>
<dbReference type="GO" id="GO:0008236">
    <property type="term" value="F:serine-type peptidase activity"/>
    <property type="evidence" value="ECO:0007669"/>
    <property type="project" value="InterPro"/>
</dbReference>
<dbReference type="Proteomes" id="UP000266067">
    <property type="component" value="Unassembled WGS sequence"/>
</dbReference>
<gene>
    <name evidence="2" type="ORF">D2V08_04320</name>
</gene>
<dbReference type="OrthoDB" id="5480566at2"/>
<dbReference type="GO" id="GO:0006508">
    <property type="term" value="P:proteolysis"/>
    <property type="evidence" value="ECO:0007669"/>
    <property type="project" value="InterPro"/>
</dbReference>
<sequence>MKAIFISYTSYHKLLFVFGLFFGLNLQAQELFSRSDVLEDLAFLKESLEETHYNLYAYTPKQEFDENYNQVKNEIRKDSLSLLEVTSLFQKVISKAKNGHTEIGFPGKSYGAYANAGGTLFPLEIAFEDGKSLIRKNWSNNDAIKVGAEILSINSVSMTEVLSEIHPLISAERLYFKNAKLELYSFPRYYWQVYGEQERFEVVIRSDGAIKSYMVDAVELIEGYEMKRTELINSERKLEFIGASAYLNPGGFGGDEAKYQKFIDSTFIKIKERKSTNLIVDLRNNPGGDDSFSNYLVSYFADKPFKWNSSFKLKTSAFLKEHTQKNYDTTNVYWQSALNHKNGEVYEYEFGKYAPQPKTQRFSGKVYVLVNRQSHSQSTVTAAQIQDYSFGTIVGEETGEYASLYASIFQYKLPKTQISVHVSKGKMVRVNGSTKEEGVIPDIYIKDHLLDEKDEILQGLLQVITKK</sequence>
<comment type="caution">
    <text evidence="2">The sequence shown here is derived from an EMBL/GenBank/DDBJ whole genome shotgun (WGS) entry which is preliminary data.</text>
</comment>
<reference evidence="2 3" key="1">
    <citation type="submission" date="2018-08" db="EMBL/GenBank/DDBJ databases">
        <title>Proposal of Muricauda 72 sp.nov. and Muricauda NH166 sp.nov., isolated from seawater.</title>
        <authorList>
            <person name="Cheng H."/>
            <person name="Wu Y.-H."/>
            <person name="Guo L.-L."/>
            <person name="Xu X.-W."/>
        </authorList>
    </citation>
    <scope>NUCLEOTIDE SEQUENCE [LARGE SCALE GENOMIC DNA]</scope>
    <source>
        <strain evidence="2 3">KCTC 22173</strain>
    </source>
</reference>
<keyword evidence="3" id="KW-1185">Reference proteome</keyword>
<dbReference type="Gene3D" id="3.90.226.10">
    <property type="entry name" value="2-enoyl-CoA Hydratase, Chain A, domain 1"/>
    <property type="match status" value="1"/>
</dbReference>
<dbReference type="InterPro" id="IPR005151">
    <property type="entry name" value="Tail-specific_protease"/>
</dbReference>
<organism evidence="2 3">
    <name type="scientific">Flagellimonas lutimaris</name>
    <dbReference type="NCBI Taxonomy" id="475082"/>
    <lineage>
        <taxon>Bacteria</taxon>
        <taxon>Pseudomonadati</taxon>
        <taxon>Bacteroidota</taxon>
        <taxon>Flavobacteriia</taxon>
        <taxon>Flavobacteriales</taxon>
        <taxon>Flavobacteriaceae</taxon>
        <taxon>Flagellimonas</taxon>
    </lineage>
</organism>
<dbReference type="InterPro" id="IPR029045">
    <property type="entry name" value="ClpP/crotonase-like_dom_sf"/>
</dbReference>
<dbReference type="GO" id="GO:0004175">
    <property type="term" value="F:endopeptidase activity"/>
    <property type="evidence" value="ECO:0007669"/>
    <property type="project" value="TreeGrafter"/>
</dbReference>
<evidence type="ECO:0000313" key="3">
    <source>
        <dbReference type="Proteomes" id="UP000266067"/>
    </source>
</evidence>
<dbReference type="PANTHER" id="PTHR32060:SF22">
    <property type="entry name" value="CARBOXYL-TERMINAL-PROCESSING PEPTIDASE 3, CHLOROPLASTIC"/>
    <property type="match status" value="1"/>
</dbReference>